<dbReference type="EMBL" id="JAPQES010000001">
    <property type="protein sequence ID" value="MCY6370278.1"/>
    <property type="molecule type" value="Genomic_DNA"/>
</dbReference>
<evidence type="ECO:0000313" key="3">
    <source>
        <dbReference type="Proteomes" id="UP001079657"/>
    </source>
</evidence>
<sequence>MYKEIVIRKKISSIFIIVLMLTVSIVVSDIIANLSLGEYEVGNHLTSLLSFFVFILIIRQIEMCKIKYKYSIIADEFIIYKVKGNKQQIMASVKVKDIECIEKIGKNKIYLDAVIRNMYGCLNFDNDLYFCKYNNGNGTKRFYFEPSHKLVEKLDVLKNKEVY</sequence>
<proteinExistence type="predicted"/>
<name>A0ABT4CMV9_9CLOT</name>
<reference evidence="2" key="1">
    <citation type="submission" date="2022-12" db="EMBL/GenBank/DDBJ databases">
        <authorList>
            <person name="Wang J."/>
        </authorList>
    </citation>
    <scope>NUCLEOTIDE SEQUENCE</scope>
    <source>
        <strain evidence="2">HY-42-06</strain>
    </source>
</reference>
<keyword evidence="3" id="KW-1185">Reference proteome</keyword>
<evidence type="ECO:0000313" key="2">
    <source>
        <dbReference type="EMBL" id="MCY6370278.1"/>
    </source>
</evidence>
<gene>
    <name evidence="2" type="ORF">OXH55_06485</name>
</gene>
<keyword evidence="1" id="KW-1133">Transmembrane helix</keyword>
<keyword evidence="1" id="KW-0472">Membrane</keyword>
<accession>A0ABT4CMV9</accession>
<dbReference type="Proteomes" id="UP001079657">
    <property type="component" value="Unassembled WGS sequence"/>
</dbReference>
<dbReference type="RefSeq" id="WP_268048986.1">
    <property type="nucleotide sequence ID" value="NZ_JAPQES010000001.1"/>
</dbReference>
<organism evidence="2 3">
    <name type="scientific">Clostridium ganghwense</name>
    <dbReference type="NCBI Taxonomy" id="312089"/>
    <lineage>
        <taxon>Bacteria</taxon>
        <taxon>Bacillati</taxon>
        <taxon>Bacillota</taxon>
        <taxon>Clostridia</taxon>
        <taxon>Eubacteriales</taxon>
        <taxon>Clostridiaceae</taxon>
        <taxon>Clostridium</taxon>
    </lineage>
</organism>
<keyword evidence="1" id="KW-0812">Transmembrane</keyword>
<evidence type="ECO:0000256" key="1">
    <source>
        <dbReference type="SAM" id="Phobius"/>
    </source>
</evidence>
<feature type="transmembrane region" description="Helical" evidence="1">
    <location>
        <begin position="44"/>
        <end position="61"/>
    </location>
</feature>
<feature type="transmembrane region" description="Helical" evidence="1">
    <location>
        <begin position="12"/>
        <end position="32"/>
    </location>
</feature>
<comment type="caution">
    <text evidence="2">The sequence shown here is derived from an EMBL/GenBank/DDBJ whole genome shotgun (WGS) entry which is preliminary data.</text>
</comment>
<protein>
    <submittedName>
        <fullName evidence="2">Uncharacterized protein</fullName>
    </submittedName>
</protein>